<evidence type="ECO:0000313" key="2">
    <source>
        <dbReference type="EMBL" id="KTW15254.1"/>
    </source>
</evidence>
<dbReference type="AlphaFoldDB" id="A0A147JAH7"/>
<evidence type="ECO:0000259" key="1">
    <source>
        <dbReference type="Pfam" id="PF18730"/>
    </source>
</evidence>
<reference evidence="2 3" key="1">
    <citation type="journal article" date="2016" name="Front. Microbiol.">
        <title>Genomic Resource of Rice Seed Associated Bacteria.</title>
        <authorList>
            <person name="Midha S."/>
            <person name="Bansal K."/>
            <person name="Sharma S."/>
            <person name="Kumar N."/>
            <person name="Patil P.P."/>
            <person name="Chaudhry V."/>
            <person name="Patil P.B."/>
        </authorList>
    </citation>
    <scope>NUCLEOTIDE SEQUENCE [LARGE SCALE GENOMIC DNA]</scope>
    <source>
        <strain evidence="2 3">NS258</strain>
    </source>
</reference>
<organism evidence="2 3">
    <name type="scientific">Sphingomonas sanguinis</name>
    <dbReference type="NCBI Taxonomy" id="33051"/>
    <lineage>
        <taxon>Bacteria</taxon>
        <taxon>Pseudomonadati</taxon>
        <taxon>Pseudomonadota</taxon>
        <taxon>Alphaproteobacteria</taxon>
        <taxon>Sphingomonadales</taxon>
        <taxon>Sphingomonadaceae</taxon>
        <taxon>Sphingomonas</taxon>
    </lineage>
</organism>
<feature type="domain" description="Cthe-2314-like HEPN" evidence="1">
    <location>
        <begin position="97"/>
        <end position="213"/>
    </location>
</feature>
<dbReference type="PATRIC" id="fig|33051.5.peg.1992"/>
<comment type="caution">
    <text evidence="2">The sequence shown here is derived from an EMBL/GenBank/DDBJ whole genome shotgun (WGS) entry which is preliminary data.</text>
</comment>
<proteinExistence type="predicted"/>
<sequence length="289" mass="33630">MSECQTDYVGGKEQKPKRARARFLKRFIISSDMHSFIGRVYDLNIVGMNFDSYEELARHPDCKYAIDTNYWLTGLARRVESLNMVGDMLWLDPVPKNFRDLALTRYQWLTVTTDVFLTRYISVIDCALLLVNEVHRLGLEPKKCTLQSLKKRGLPNAVADHLELMLDEQEALRNERNSRIHHGKEREFTDDDQTFKTASLFNDKFHGIKGTDRYGRRINVDRSFKEGLVSIQSDFNRSMRLLKKQLDNLYDLLWEEFEDHFDPLVAAATHGLNAGARRNNTSQTRRPAP</sequence>
<dbReference type="EMBL" id="LDTC01000035">
    <property type="protein sequence ID" value="KTW15254.1"/>
    <property type="molecule type" value="Genomic_DNA"/>
</dbReference>
<protein>
    <recommendedName>
        <fullName evidence="1">Cthe-2314-like HEPN domain-containing protein</fullName>
    </recommendedName>
</protein>
<dbReference type="Proteomes" id="UP000074410">
    <property type="component" value="Unassembled WGS sequence"/>
</dbReference>
<name>A0A147JAH7_9SPHN</name>
<accession>A0A147JAH7</accession>
<evidence type="ECO:0000313" key="3">
    <source>
        <dbReference type="Proteomes" id="UP000074410"/>
    </source>
</evidence>
<gene>
    <name evidence="2" type="ORF">NS258_05535</name>
</gene>
<dbReference type="Pfam" id="PF18730">
    <property type="entry name" value="HEPN_Cthe2314"/>
    <property type="match status" value="1"/>
</dbReference>
<dbReference type="InterPro" id="IPR041394">
    <property type="entry name" value="HEPN_Cthe2314"/>
</dbReference>